<protein>
    <recommendedName>
        <fullName evidence="3">Glycine zipper domain-containing protein</fullName>
    </recommendedName>
</protein>
<dbReference type="Proteomes" id="UP000001695">
    <property type="component" value="Chromosome"/>
</dbReference>
<dbReference type="AlphaFoldDB" id="B2IHR9"/>
<evidence type="ECO:0000313" key="2">
    <source>
        <dbReference type="Proteomes" id="UP000001695"/>
    </source>
</evidence>
<dbReference type="RefSeq" id="WP_012385315.1">
    <property type="nucleotide sequence ID" value="NC_010581.1"/>
</dbReference>
<evidence type="ECO:0000313" key="1">
    <source>
        <dbReference type="EMBL" id="ACB95962.1"/>
    </source>
</evidence>
<dbReference type="STRING" id="395963.Bind_2349"/>
<sequence length="104" mass="9894">MNKIMSMAAGFLVVLALAGCGYTPEQRALSGAALGGASGAAIGAAAGNSPGAAVAGGLLGAATGGLVGAATAPPPPPPPPPPCQRYAYDEYGRPFCARAGGYGY</sequence>
<dbReference type="KEGG" id="bid:Bind_2349"/>
<name>B2IHR9_BEII9</name>
<dbReference type="PROSITE" id="PS51257">
    <property type="entry name" value="PROKAR_LIPOPROTEIN"/>
    <property type="match status" value="1"/>
</dbReference>
<evidence type="ECO:0008006" key="3">
    <source>
        <dbReference type="Google" id="ProtNLM"/>
    </source>
</evidence>
<reference evidence="1 2" key="2">
    <citation type="journal article" date="2010" name="J. Bacteriol.">
        <title>Complete genome sequence of Beijerinckia indica subsp. indica.</title>
        <authorList>
            <person name="Tamas I."/>
            <person name="Dedysh S.N."/>
            <person name="Liesack W."/>
            <person name="Stott M.B."/>
            <person name="Alam M."/>
            <person name="Murrell J.C."/>
            <person name="Dunfield P.F."/>
        </authorList>
    </citation>
    <scope>NUCLEOTIDE SEQUENCE [LARGE SCALE GENOMIC DNA]</scope>
    <source>
        <strain evidence="2">ATCC 9039 / DSM 1715 / NCIMB 8712</strain>
    </source>
</reference>
<organism evidence="1 2">
    <name type="scientific">Beijerinckia indica subsp. indica (strain ATCC 9039 / DSM 1715 / NCIMB 8712)</name>
    <dbReference type="NCBI Taxonomy" id="395963"/>
    <lineage>
        <taxon>Bacteria</taxon>
        <taxon>Pseudomonadati</taxon>
        <taxon>Pseudomonadota</taxon>
        <taxon>Alphaproteobacteria</taxon>
        <taxon>Hyphomicrobiales</taxon>
        <taxon>Beijerinckiaceae</taxon>
        <taxon>Beijerinckia</taxon>
    </lineage>
</organism>
<dbReference type="eggNOG" id="ENOG50336UJ">
    <property type="taxonomic scope" value="Bacteria"/>
</dbReference>
<dbReference type="EMBL" id="CP001016">
    <property type="protein sequence ID" value="ACB95962.1"/>
    <property type="molecule type" value="Genomic_DNA"/>
</dbReference>
<proteinExistence type="predicted"/>
<gene>
    <name evidence="1" type="ordered locus">Bind_2349</name>
</gene>
<reference evidence="2" key="1">
    <citation type="submission" date="2008-03" db="EMBL/GenBank/DDBJ databases">
        <title>Complete sequence of chromosome of Beijerinckia indica subsp. indica ATCC 9039.</title>
        <authorList>
            <consortium name="US DOE Joint Genome Institute"/>
            <person name="Copeland A."/>
            <person name="Lucas S."/>
            <person name="Lapidus A."/>
            <person name="Glavina del Rio T."/>
            <person name="Dalin E."/>
            <person name="Tice H."/>
            <person name="Bruce D."/>
            <person name="Goodwin L."/>
            <person name="Pitluck S."/>
            <person name="LaButti K."/>
            <person name="Schmutz J."/>
            <person name="Larimer F."/>
            <person name="Land M."/>
            <person name="Hauser L."/>
            <person name="Kyrpides N."/>
            <person name="Mikhailova N."/>
            <person name="Dunfield P.F."/>
            <person name="Dedysh S.N."/>
            <person name="Liesack W."/>
            <person name="Saw J.H."/>
            <person name="Alam M."/>
            <person name="Chen Y."/>
            <person name="Murrell J.C."/>
            <person name="Richardson P."/>
        </authorList>
    </citation>
    <scope>NUCLEOTIDE SEQUENCE [LARGE SCALE GENOMIC DNA]</scope>
    <source>
        <strain evidence="2">ATCC 9039 / DSM 1715 / NCIMB 8712</strain>
    </source>
</reference>
<accession>B2IHR9</accession>
<dbReference type="HOGENOM" id="CLU_2142966_0_0_5"/>
<keyword evidence="2" id="KW-1185">Reference proteome</keyword>